<feature type="transmembrane region" description="Helical" evidence="7">
    <location>
        <begin position="46"/>
        <end position="68"/>
    </location>
</feature>
<dbReference type="GO" id="GO:0005886">
    <property type="term" value="C:plasma membrane"/>
    <property type="evidence" value="ECO:0007669"/>
    <property type="project" value="TreeGrafter"/>
</dbReference>
<dbReference type="GO" id="GO:0015341">
    <property type="term" value="F:zinc efflux antiporter activity"/>
    <property type="evidence" value="ECO:0007669"/>
    <property type="project" value="TreeGrafter"/>
</dbReference>
<evidence type="ECO:0000313" key="10">
    <source>
        <dbReference type="EMBL" id="PSB23914.1"/>
    </source>
</evidence>
<evidence type="ECO:0000256" key="4">
    <source>
        <dbReference type="ARBA" id="ARBA00022692"/>
    </source>
</evidence>
<evidence type="ECO:0000256" key="5">
    <source>
        <dbReference type="ARBA" id="ARBA00022989"/>
    </source>
</evidence>
<name>A0A2T1DU63_9CYAN</name>
<evidence type="ECO:0000256" key="1">
    <source>
        <dbReference type="ARBA" id="ARBA00004141"/>
    </source>
</evidence>
<keyword evidence="5 7" id="KW-1133">Transmembrane helix</keyword>
<dbReference type="GO" id="GO:0006882">
    <property type="term" value="P:intracellular zinc ion homeostasis"/>
    <property type="evidence" value="ECO:0007669"/>
    <property type="project" value="TreeGrafter"/>
</dbReference>
<dbReference type="SUPFAM" id="SSF160240">
    <property type="entry name" value="Cation efflux protein cytoplasmic domain-like"/>
    <property type="match status" value="1"/>
</dbReference>
<feature type="domain" description="Cation efflux protein cytoplasmic" evidence="9">
    <location>
        <begin position="221"/>
        <end position="289"/>
    </location>
</feature>
<keyword evidence="3" id="KW-0813">Transport</keyword>
<dbReference type="InterPro" id="IPR058533">
    <property type="entry name" value="Cation_efflux_TM"/>
</dbReference>
<feature type="domain" description="Cation efflux protein transmembrane" evidence="8">
    <location>
        <begin position="15"/>
        <end position="211"/>
    </location>
</feature>
<dbReference type="SUPFAM" id="SSF161111">
    <property type="entry name" value="Cation efflux protein transmembrane domain-like"/>
    <property type="match status" value="1"/>
</dbReference>
<evidence type="ECO:0000313" key="11">
    <source>
        <dbReference type="Proteomes" id="UP000239576"/>
    </source>
</evidence>
<feature type="transmembrane region" description="Helical" evidence="7">
    <location>
        <begin position="80"/>
        <end position="103"/>
    </location>
</feature>
<dbReference type="GO" id="GO:0015093">
    <property type="term" value="F:ferrous iron transmembrane transporter activity"/>
    <property type="evidence" value="ECO:0007669"/>
    <property type="project" value="TreeGrafter"/>
</dbReference>
<feature type="transmembrane region" description="Helical" evidence="7">
    <location>
        <begin position="164"/>
        <end position="181"/>
    </location>
</feature>
<evidence type="ECO:0000259" key="9">
    <source>
        <dbReference type="Pfam" id="PF16916"/>
    </source>
</evidence>
<reference evidence="11" key="1">
    <citation type="submission" date="2018-02" db="EMBL/GenBank/DDBJ databases">
        <authorList>
            <person name="Moore K."/>
            <person name="Momper L."/>
        </authorList>
    </citation>
    <scope>NUCLEOTIDE SEQUENCE [LARGE SCALE GENOMIC DNA]</scope>
    <source>
        <strain evidence="11">ULC18</strain>
    </source>
</reference>
<dbReference type="AlphaFoldDB" id="A0A2T1DU63"/>
<dbReference type="Gene3D" id="3.30.70.1350">
    <property type="entry name" value="Cation efflux protein, cytoplasmic domain"/>
    <property type="match status" value="1"/>
</dbReference>
<dbReference type="NCBIfam" id="TIGR01297">
    <property type="entry name" value="CDF"/>
    <property type="match status" value="1"/>
</dbReference>
<dbReference type="InterPro" id="IPR027470">
    <property type="entry name" value="Cation_efflux_CTD"/>
</dbReference>
<dbReference type="Pfam" id="PF16916">
    <property type="entry name" value="ZT_dimer"/>
    <property type="match status" value="1"/>
</dbReference>
<comment type="caution">
    <text evidence="10">The sequence shown here is derived from an EMBL/GenBank/DDBJ whole genome shotgun (WGS) entry which is preliminary data.</text>
</comment>
<comment type="subcellular location">
    <subcellularLocation>
        <location evidence="1">Membrane</location>
        <topology evidence="1">Multi-pass membrane protein</topology>
    </subcellularLocation>
</comment>
<dbReference type="InterPro" id="IPR002524">
    <property type="entry name" value="Cation_efflux"/>
</dbReference>
<evidence type="ECO:0000256" key="3">
    <source>
        <dbReference type="ARBA" id="ARBA00022448"/>
    </source>
</evidence>
<evidence type="ECO:0000256" key="7">
    <source>
        <dbReference type="SAM" id="Phobius"/>
    </source>
</evidence>
<dbReference type="PANTHER" id="PTHR43840:SF15">
    <property type="entry name" value="MITOCHONDRIAL METAL TRANSPORTER 1-RELATED"/>
    <property type="match status" value="1"/>
</dbReference>
<reference evidence="10 11" key="2">
    <citation type="submission" date="2018-03" db="EMBL/GenBank/DDBJ databases">
        <title>The ancient ancestry and fast evolution of plastids.</title>
        <authorList>
            <person name="Moore K.R."/>
            <person name="Magnabosco C."/>
            <person name="Momper L."/>
            <person name="Gold D.A."/>
            <person name="Bosak T."/>
            <person name="Fournier G.P."/>
        </authorList>
    </citation>
    <scope>NUCLEOTIDE SEQUENCE [LARGE SCALE GENOMIC DNA]</scope>
    <source>
        <strain evidence="10 11">ULC18</strain>
    </source>
</reference>
<keyword evidence="6 7" id="KW-0472">Membrane</keyword>
<dbReference type="GO" id="GO:0015086">
    <property type="term" value="F:cadmium ion transmembrane transporter activity"/>
    <property type="evidence" value="ECO:0007669"/>
    <property type="project" value="TreeGrafter"/>
</dbReference>
<dbReference type="Gene3D" id="1.20.1510.10">
    <property type="entry name" value="Cation efflux protein transmembrane domain"/>
    <property type="match status" value="1"/>
</dbReference>
<dbReference type="Pfam" id="PF01545">
    <property type="entry name" value="Cation_efflux"/>
    <property type="match status" value="1"/>
</dbReference>
<proteinExistence type="inferred from homology"/>
<evidence type="ECO:0000259" key="8">
    <source>
        <dbReference type="Pfam" id="PF01545"/>
    </source>
</evidence>
<dbReference type="EMBL" id="PVWK01000158">
    <property type="protein sequence ID" value="PSB23914.1"/>
    <property type="molecule type" value="Genomic_DNA"/>
</dbReference>
<evidence type="ECO:0000256" key="6">
    <source>
        <dbReference type="ARBA" id="ARBA00023136"/>
    </source>
</evidence>
<feature type="transmembrane region" description="Helical" evidence="7">
    <location>
        <begin position="123"/>
        <end position="143"/>
    </location>
</feature>
<comment type="similarity">
    <text evidence="2">Belongs to the cation diffusion facilitator (CDF) transporter (TC 2.A.4) family.</text>
</comment>
<keyword evidence="11" id="KW-1185">Reference proteome</keyword>
<evidence type="ECO:0000256" key="2">
    <source>
        <dbReference type="ARBA" id="ARBA00008114"/>
    </source>
</evidence>
<feature type="transmembrane region" description="Helical" evidence="7">
    <location>
        <begin position="187"/>
        <end position="206"/>
    </location>
</feature>
<sequence length="296" mass="32650">MAEAESRRRASRQVLLASLWLTLLVLVVKVWIGWATQSLSLLAESLQTLINGFSLLLSTIAIASRYPATREVGGHGKVEASMALLLVALMGFACLSLLVLSVQQLGAIAQDSTLVFVRMNPPLFQLLGVVLATNFCLACFQRYEAGLLENNALRFSAAHLFRDTWLMLPVLGALLGVGHGYLWLDPILAMVLVFLAVYNCSSVVHWQLPSLMKQIAIAPEALAQTIHQVDGITHCYGIQSRGMVGRQVFVEMHLILHPECMSVARTIAERVERVIRDRYGPAKVVIYIDSDRPKSD</sequence>
<dbReference type="InterPro" id="IPR027469">
    <property type="entry name" value="Cation_efflux_TMD_sf"/>
</dbReference>
<dbReference type="RefSeq" id="WP_106260747.1">
    <property type="nucleotide sequence ID" value="NZ_CAWNSW010000147.1"/>
</dbReference>
<dbReference type="OrthoDB" id="9806522at2"/>
<keyword evidence="4 7" id="KW-0812">Transmembrane</keyword>
<dbReference type="InterPro" id="IPR050291">
    <property type="entry name" value="CDF_Transporter"/>
</dbReference>
<protein>
    <submittedName>
        <fullName evidence="10">Cation transporter</fullName>
    </submittedName>
</protein>
<feature type="transmembrane region" description="Helical" evidence="7">
    <location>
        <begin position="14"/>
        <end position="34"/>
    </location>
</feature>
<organism evidence="10 11">
    <name type="scientific">Stenomitos frigidus ULC18</name>
    <dbReference type="NCBI Taxonomy" id="2107698"/>
    <lineage>
        <taxon>Bacteria</taxon>
        <taxon>Bacillati</taxon>
        <taxon>Cyanobacteriota</taxon>
        <taxon>Cyanophyceae</taxon>
        <taxon>Leptolyngbyales</taxon>
        <taxon>Leptolyngbyaceae</taxon>
        <taxon>Stenomitos</taxon>
    </lineage>
</organism>
<dbReference type="Proteomes" id="UP000239576">
    <property type="component" value="Unassembled WGS sequence"/>
</dbReference>
<gene>
    <name evidence="10" type="ORF">C7B82_29490</name>
</gene>
<dbReference type="InterPro" id="IPR036837">
    <property type="entry name" value="Cation_efflux_CTD_sf"/>
</dbReference>
<dbReference type="PANTHER" id="PTHR43840">
    <property type="entry name" value="MITOCHONDRIAL METAL TRANSPORTER 1-RELATED"/>
    <property type="match status" value="1"/>
</dbReference>
<accession>A0A2T1DU63</accession>